<dbReference type="GO" id="GO:0046872">
    <property type="term" value="F:metal ion binding"/>
    <property type="evidence" value="ECO:0007669"/>
    <property type="project" value="UniProtKB-KW"/>
</dbReference>
<dbReference type="Proteomes" id="UP000824164">
    <property type="component" value="Unassembled WGS sequence"/>
</dbReference>
<dbReference type="GO" id="GO:0009168">
    <property type="term" value="P:purine ribonucleoside monophosphate biosynthetic process"/>
    <property type="evidence" value="ECO:0007669"/>
    <property type="project" value="InterPro"/>
</dbReference>
<dbReference type="PANTHER" id="PTHR43114:SF6">
    <property type="entry name" value="ADENINE DEAMINASE"/>
    <property type="match status" value="1"/>
</dbReference>
<sequence>MLTERMKKLIYEIPKGENHIHIEGSIPPEVAIRLAKKNGVDLPWETAEELAAHLRKPFASLDAFMESDRLVNSVCQTEEDYAEVLYALAKQAKDQNIIYTEYLLDYPLNEVRGISLETVVNGYEAGRQKAMKELGVDIVFIAGIDRSLSSEMSLKFIQDIEPYKDIIPAIGMDCEENGHPCIKHKAAYDLAKEMGLYLSAHAGEDPHAGDMAVQNVWDAVDKMGCVRIEHGVLSIRDEALMKHLAEKKILLTTCPTSNCPHVFPTLEEHPLKFLMEQGIPCSINSDDPPYVGDLIETMLKTADALNLTEDDIIELERNSLLYSIRGQHHLKEFDAWVEQWKASAQ</sequence>
<evidence type="ECO:0000256" key="3">
    <source>
        <dbReference type="ARBA" id="ARBA00022723"/>
    </source>
</evidence>
<gene>
    <name evidence="7" type="primary">add</name>
    <name evidence="7" type="ORF">IAB63_09115</name>
</gene>
<keyword evidence="3" id="KW-0479">Metal-binding</keyword>
<comment type="similarity">
    <text evidence="2">Belongs to the metallo-dependent hydrolases superfamily. Adenosine and AMP deaminases family.</text>
</comment>
<dbReference type="PROSITE" id="PS00485">
    <property type="entry name" value="A_DEAMINASE"/>
    <property type="match status" value="1"/>
</dbReference>
<dbReference type="AlphaFoldDB" id="A0A9D1HI63"/>
<proteinExistence type="inferred from homology"/>
<keyword evidence="5" id="KW-0862">Zinc</keyword>
<dbReference type="GO" id="GO:0006146">
    <property type="term" value="P:adenine catabolic process"/>
    <property type="evidence" value="ECO:0007669"/>
    <property type="project" value="TreeGrafter"/>
</dbReference>
<dbReference type="GO" id="GO:0043103">
    <property type="term" value="P:hypoxanthine salvage"/>
    <property type="evidence" value="ECO:0007669"/>
    <property type="project" value="TreeGrafter"/>
</dbReference>
<dbReference type="InterPro" id="IPR006330">
    <property type="entry name" value="Ado/ade_deaminase"/>
</dbReference>
<comment type="cofactor">
    <cofactor evidence="1">
        <name>Zn(2+)</name>
        <dbReference type="ChEBI" id="CHEBI:29105"/>
    </cofactor>
</comment>
<keyword evidence="4 7" id="KW-0378">Hydrolase</keyword>
<dbReference type="GO" id="GO:0005829">
    <property type="term" value="C:cytosol"/>
    <property type="evidence" value="ECO:0007669"/>
    <property type="project" value="TreeGrafter"/>
</dbReference>
<feature type="domain" description="Adenosine deaminase" evidence="6">
    <location>
        <begin position="14"/>
        <end position="323"/>
    </location>
</feature>
<dbReference type="InterPro" id="IPR032466">
    <property type="entry name" value="Metal_Hydrolase"/>
</dbReference>
<evidence type="ECO:0000259" key="6">
    <source>
        <dbReference type="Pfam" id="PF00962"/>
    </source>
</evidence>
<dbReference type="InterPro" id="IPR001365">
    <property type="entry name" value="A_deaminase_dom"/>
</dbReference>
<dbReference type="EC" id="3.5.4.4" evidence="7"/>
<evidence type="ECO:0000256" key="1">
    <source>
        <dbReference type="ARBA" id="ARBA00001947"/>
    </source>
</evidence>
<comment type="caution">
    <text evidence="7">The sequence shown here is derived from an EMBL/GenBank/DDBJ whole genome shotgun (WGS) entry which is preliminary data.</text>
</comment>
<evidence type="ECO:0000256" key="4">
    <source>
        <dbReference type="ARBA" id="ARBA00022801"/>
    </source>
</evidence>
<name>A0A9D1HI63_9FIRM</name>
<dbReference type="SUPFAM" id="SSF51556">
    <property type="entry name" value="Metallo-dependent hydrolases"/>
    <property type="match status" value="1"/>
</dbReference>
<evidence type="ECO:0000313" key="7">
    <source>
        <dbReference type="EMBL" id="HIU03399.1"/>
    </source>
</evidence>
<dbReference type="InterPro" id="IPR006650">
    <property type="entry name" value="A/AMP_deam_AS"/>
</dbReference>
<dbReference type="GO" id="GO:0000034">
    <property type="term" value="F:adenine deaminase activity"/>
    <property type="evidence" value="ECO:0007669"/>
    <property type="project" value="TreeGrafter"/>
</dbReference>
<dbReference type="NCBIfam" id="TIGR01430">
    <property type="entry name" value="aden_deam"/>
    <property type="match status" value="1"/>
</dbReference>
<dbReference type="EMBL" id="DVLT01000055">
    <property type="protein sequence ID" value="HIU03399.1"/>
    <property type="molecule type" value="Genomic_DNA"/>
</dbReference>
<organism evidence="7 8">
    <name type="scientific">Candidatus Onthocola gallistercoris</name>
    <dbReference type="NCBI Taxonomy" id="2840876"/>
    <lineage>
        <taxon>Bacteria</taxon>
        <taxon>Bacillati</taxon>
        <taxon>Bacillota</taxon>
        <taxon>Bacilli</taxon>
        <taxon>Candidatus Onthocola</taxon>
    </lineage>
</organism>
<reference evidence="7" key="1">
    <citation type="submission" date="2020-10" db="EMBL/GenBank/DDBJ databases">
        <authorList>
            <person name="Gilroy R."/>
        </authorList>
    </citation>
    <scope>NUCLEOTIDE SEQUENCE</scope>
    <source>
        <strain evidence="7">CHK187-14744</strain>
    </source>
</reference>
<accession>A0A9D1HI63</accession>
<protein>
    <submittedName>
        <fullName evidence="7">Adenosine deaminase</fullName>
        <ecNumber evidence="7">3.5.4.4</ecNumber>
    </submittedName>
</protein>
<evidence type="ECO:0000256" key="5">
    <source>
        <dbReference type="ARBA" id="ARBA00022833"/>
    </source>
</evidence>
<evidence type="ECO:0000256" key="2">
    <source>
        <dbReference type="ARBA" id="ARBA00006676"/>
    </source>
</evidence>
<dbReference type="Gene3D" id="3.20.20.140">
    <property type="entry name" value="Metal-dependent hydrolases"/>
    <property type="match status" value="1"/>
</dbReference>
<reference evidence="7" key="2">
    <citation type="journal article" date="2021" name="PeerJ">
        <title>Extensive microbial diversity within the chicken gut microbiome revealed by metagenomics and culture.</title>
        <authorList>
            <person name="Gilroy R."/>
            <person name="Ravi A."/>
            <person name="Getino M."/>
            <person name="Pursley I."/>
            <person name="Horton D.L."/>
            <person name="Alikhan N.F."/>
            <person name="Baker D."/>
            <person name="Gharbi K."/>
            <person name="Hall N."/>
            <person name="Watson M."/>
            <person name="Adriaenssens E.M."/>
            <person name="Foster-Nyarko E."/>
            <person name="Jarju S."/>
            <person name="Secka A."/>
            <person name="Antonio M."/>
            <person name="Oren A."/>
            <person name="Chaudhuri R.R."/>
            <person name="La Ragione R."/>
            <person name="Hildebrand F."/>
            <person name="Pallen M.J."/>
        </authorList>
    </citation>
    <scope>NUCLEOTIDE SEQUENCE</scope>
    <source>
        <strain evidence="7">CHK187-14744</strain>
    </source>
</reference>
<dbReference type="Pfam" id="PF00962">
    <property type="entry name" value="A_deaminase"/>
    <property type="match status" value="1"/>
</dbReference>
<evidence type="ECO:0000313" key="8">
    <source>
        <dbReference type="Proteomes" id="UP000824164"/>
    </source>
</evidence>
<dbReference type="PANTHER" id="PTHR43114">
    <property type="entry name" value="ADENINE DEAMINASE"/>
    <property type="match status" value="1"/>
</dbReference>